<organism evidence="4 5">
    <name type="scientific">Alteromonas salexigens</name>
    <dbReference type="NCBI Taxonomy" id="2982530"/>
    <lineage>
        <taxon>Bacteria</taxon>
        <taxon>Pseudomonadati</taxon>
        <taxon>Pseudomonadota</taxon>
        <taxon>Gammaproteobacteria</taxon>
        <taxon>Alteromonadales</taxon>
        <taxon>Alteromonadaceae</taxon>
        <taxon>Alteromonas/Salinimonas group</taxon>
        <taxon>Alteromonas</taxon>
    </lineage>
</organism>
<comment type="caution">
    <text evidence="4">The sequence shown here is derived from an EMBL/GenBank/DDBJ whole genome shotgun (WGS) entry which is preliminary data.</text>
</comment>
<evidence type="ECO:0000313" key="4">
    <source>
        <dbReference type="EMBL" id="MCU7554584.1"/>
    </source>
</evidence>
<dbReference type="Pfam" id="PF08212">
    <property type="entry name" value="Lipocalin_2"/>
    <property type="match status" value="1"/>
</dbReference>
<dbReference type="CDD" id="cd19438">
    <property type="entry name" value="lipocalin_Blc-like"/>
    <property type="match status" value="1"/>
</dbReference>
<dbReference type="PRINTS" id="PR01171">
    <property type="entry name" value="BCTLIPOCALIN"/>
</dbReference>
<dbReference type="Gene3D" id="2.40.128.20">
    <property type="match status" value="1"/>
</dbReference>
<feature type="chain" id="PRO_5045017352" description="Outer membrane lipoprotein Blc" evidence="2">
    <location>
        <begin position="21"/>
        <end position="181"/>
    </location>
</feature>
<feature type="signal peptide" evidence="2">
    <location>
        <begin position="1"/>
        <end position="20"/>
    </location>
</feature>
<dbReference type="InterPro" id="IPR012674">
    <property type="entry name" value="Calycin"/>
</dbReference>
<keyword evidence="2" id="KW-0449">Lipoprotein</keyword>
<dbReference type="InterPro" id="IPR000566">
    <property type="entry name" value="Lipocln_cytosolic_FA-bd_dom"/>
</dbReference>
<dbReference type="Proteomes" id="UP001209257">
    <property type="component" value="Unassembled WGS sequence"/>
</dbReference>
<dbReference type="SUPFAM" id="SSF50814">
    <property type="entry name" value="Lipocalins"/>
    <property type="match status" value="1"/>
</dbReference>
<proteinExistence type="inferred from homology"/>
<dbReference type="PIRSF" id="PIRSF036893">
    <property type="entry name" value="Lipocalin_ApoD"/>
    <property type="match status" value="1"/>
</dbReference>
<dbReference type="InterPro" id="IPR022271">
    <property type="entry name" value="Lipocalin_ApoD"/>
</dbReference>
<comment type="similarity">
    <text evidence="1 2">Belongs to the calycin superfamily. Lipocalin family.</text>
</comment>
<dbReference type="PANTHER" id="PTHR10612">
    <property type="entry name" value="APOLIPOPROTEIN D"/>
    <property type="match status" value="1"/>
</dbReference>
<dbReference type="PROSITE" id="PS51257">
    <property type="entry name" value="PROKAR_LIPOPROTEIN"/>
    <property type="match status" value="1"/>
</dbReference>
<dbReference type="EMBL" id="JAOTJC010000007">
    <property type="protein sequence ID" value="MCU7554584.1"/>
    <property type="molecule type" value="Genomic_DNA"/>
</dbReference>
<feature type="domain" description="Lipocalin/cytosolic fatty-acid binding" evidence="3">
    <location>
        <begin position="35"/>
        <end position="174"/>
    </location>
</feature>
<reference evidence="5" key="1">
    <citation type="submission" date="2023-07" db="EMBL/GenBank/DDBJ databases">
        <title>Study on multiphase classification of strain Alteromonas salexigens isolated from the Yellow Sea.</title>
        <authorList>
            <person name="Sun L."/>
        </authorList>
    </citation>
    <scope>NUCLEOTIDE SEQUENCE [LARGE SCALE GENOMIC DNA]</scope>
    <source>
        <strain evidence="5">ASW11-19</strain>
    </source>
</reference>
<evidence type="ECO:0000256" key="1">
    <source>
        <dbReference type="ARBA" id="ARBA00006889"/>
    </source>
</evidence>
<evidence type="ECO:0000259" key="3">
    <source>
        <dbReference type="Pfam" id="PF08212"/>
    </source>
</evidence>
<comment type="function">
    <text evidence="2">Involved in the storage or transport of lipids necessary for membrane maintenance under stressful conditions. Displays a binding preference for lysophospholipids.</text>
</comment>
<sequence>MPIRLPWFLCVCLMSLGLLGCTGKPDNVQPVTSFELPRYLGKWYEIARLPHSFEEGLSHVTAEYRPREEGGITVTNRGFNQAESAWEEANGKAFFVNDSNTGHLKVSFFGPFYASYIVMQLDDNYQHALVTGPDKDYLWILSRTPQLPEPVVQELVAFAAQKGYPVDELIYVDQQDPPVSK</sequence>
<evidence type="ECO:0000313" key="5">
    <source>
        <dbReference type="Proteomes" id="UP001209257"/>
    </source>
</evidence>
<dbReference type="PANTHER" id="PTHR10612:SF34">
    <property type="entry name" value="APOLIPOPROTEIN D"/>
    <property type="match status" value="1"/>
</dbReference>
<accession>A0ABT2VMW1</accession>
<comment type="subcellular location">
    <subcellularLocation>
        <location evidence="2">Cell outer membrane</location>
    </subcellularLocation>
</comment>
<dbReference type="RefSeq" id="WP_262993348.1">
    <property type="nucleotide sequence ID" value="NZ_JAOTJC010000007.1"/>
</dbReference>
<protein>
    <recommendedName>
        <fullName evidence="2">Outer membrane lipoprotein Blc</fullName>
    </recommendedName>
</protein>
<dbReference type="InterPro" id="IPR002446">
    <property type="entry name" value="Lipocalin_bac"/>
</dbReference>
<dbReference type="InterPro" id="IPR047202">
    <property type="entry name" value="Lipocalin_Blc-like_dom"/>
</dbReference>
<keyword evidence="2" id="KW-0998">Cell outer membrane</keyword>
<keyword evidence="5" id="KW-1185">Reference proteome</keyword>
<keyword evidence="2" id="KW-0472">Membrane</keyword>
<keyword evidence="2" id="KW-0732">Signal</keyword>
<keyword evidence="2" id="KW-0446">Lipid-binding</keyword>
<gene>
    <name evidence="4" type="ORF">OCL06_08230</name>
</gene>
<name>A0ABT2VMW1_9ALTE</name>
<comment type="subunit">
    <text evidence="2">Homodimer.</text>
</comment>
<evidence type="ECO:0000256" key="2">
    <source>
        <dbReference type="PIRNR" id="PIRNR036893"/>
    </source>
</evidence>